<dbReference type="GO" id="GO:0009793">
    <property type="term" value="P:embryo development ending in seed dormancy"/>
    <property type="evidence" value="ECO:0007669"/>
    <property type="project" value="TreeGrafter"/>
</dbReference>
<dbReference type="GO" id="GO:0010305">
    <property type="term" value="P:leaf vascular tissue pattern formation"/>
    <property type="evidence" value="ECO:0007669"/>
    <property type="project" value="TreeGrafter"/>
</dbReference>
<feature type="compositionally biased region" description="Gly residues" evidence="1">
    <location>
        <begin position="18"/>
        <end position="29"/>
    </location>
</feature>
<dbReference type="GO" id="GO:0005634">
    <property type="term" value="C:nucleus"/>
    <property type="evidence" value="ECO:0007669"/>
    <property type="project" value="TreeGrafter"/>
</dbReference>
<name>A0AAV9AEL1_ACOGR</name>
<dbReference type="PANTHER" id="PTHR32387:SF0">
    <property type="entry name" value="PROTEIN NO VEIN"/>
    <property type="match status" value="1"/>
</dbReference>
<feature type="region of interest" description="Disordered" evidence="1">
    <location>
        <begin position="1"/>
        <end position="70"/>
    </location>
</feature>
<feature type="domain" description="Sacsin/Nov" evidence="3">
    <location>
        <begin position="1127"/>
        <end position="1188"/>
    </location>
</feature>
<feature type="compositionally biased region" description="Polar residues" evidence="1">
    <location>
        <begin position="1"/>
        <end position="12"/>
    </location>
</feature>
<evidence type="ECO:0000256" key="1">
    <source>
        <dbReference type="SAM" id="MobiDB-lite"/>
    </source>
</evidence>
<dbReference type="PANTHER" id="PTHR32387">
    <property type="entry name" value="WU:FJ29H11"/>
    <property type="match status" value="1"/>
</dbReference>
<feature type="compositionally biased region" description="Pro residues" evidence="1">
    <location>
        <begin position="31"/>
        <end position="44"/>
    </location>
</feature>
<dbReference type="InterPro" id="IPR036890">
    <property type="entry name" value="HATPase_C_sf"/>
</dbReference>
<dbReference type="Proteomes" id="UP001179952">
    <property type="component" value="Unassembled WGS sequence"/>
</dbReference>
<reference evidence="4" key="2">
    <citation type="submission" date="2023-06" db="EMBL/GenBank/DDBJ databases">
        <authorList>
            <person name="Ma L."/>
            <person name="Liu K.-W."/>
            <person name="Li Z."/>
            <person name="Hsiao Y.-Y."/>
            <person name="Qi Y."/>
            <person name="Fu T."/>
            <person name="Tang G."/>
            <person name="Zhang D."/>
            <person name="Sun W.-H."/>
            <person name="Liu D.-K."/>
            <person name="Li Y."/>
            <person name="Chen G.-Z."/>
            <person name="Liu X.-D."/>
            <person name="Liao X.-Y."/>
            <person name="Jiang Y.-T."/>
            <person name="Yu X."/>
            <person name="Hao Y."/>
            <person name="Huang J."/>
            <person name="Zhao X.-W."/>
            <person name="Ke S."/>
            <person name="Chen Y.-Y."/>
            <person name="Wu W.-L."/>
            <person name="Hsu J.-L."/>
            <person name="Lin Y.-F."/>
            <person name="Huang M.-D."/>
            <person name="Li C.-Y."/>
            <person name="Huang L."/>
            <person name="Wang Z.-W."/>
            <person name="Zhao X."/>
            <person name="Zhong W.-Y."/>
            <person name="Peng D.-H."/>
            <person name="Ahmad S."/>
            <person name="Lan S."/>
            <person name="Zhang J.-S."/>
            <person name="Tsai W.-C."/>
            <person name="Van De Peer Y."/>
            <person name="Liu Z.-J."/>
        </authorList>
    </citation>
    <scope>NUCLEOTIDE SEQUENCE</scope>
    <source>
        <strain evidence="4">SCP</strain>
        <tissue evidence="4">Leaves</tissue>
    </source>
</reference>
<organism evidence="4 5">
    <name type="scientific">Acorus gramineus</name>
    <name type="common">Dwarf sweet flag</name>
    <dbReference type="NCBI Taxonomy" id="55184"/>
    <lineage>
        <taxon>Eukaryota</taxon>
        <taxon>Viridiplantae</taxon>
        <taxon>Streptophyta</taxon>
        <taxon>Embryophyta</taxon>
        <taxon>Tracheophyta</taxon>
        <taxon>Spermatophyta</taxon>
        <taxon>Magnoliopsida</taxon>
        <taxon>Liliopsida</taxon>
        <taxon>Acoraceae</taxon>
        <taxon>Acorus</taxon>
    </lineage>
</organism>
<feature type="compositionally biased region" description="Pro residues" evidence="1">
    <location>
        <begin position="58"/>
        <end position="68"/>
    </location>
</feature>
<evidence type="ECO:0000313" key="4">
    <source>
        <dbReference type="EMBL" id="KAK1262487.1"/>
    </source>
</evidence>
<gene>
    <name evidence="4" type="ORF">QJS04_geneDACA008914</name>
</gene>
<keyword evidence="5" id="KW-1185">Reference proteome</keyword>
<dbReference type="InterPro" id="IPR052957">
    <property type="entry name" value="Auxin_embryo_med"/>
</dbReference>
<feature type="compositionally biased region" description="Polar residues" evidence="1">
    <location>
        <begin position="2417"/>
        <end position="2430"/>
    </location>
</feature>
<sequence>MRGSSHHYQLNNPRPRSGSGGGGGGGRGIPGQPPPHLPPQPIHPNPNFNPNFHNPYPSQRPPFAPPQPVFHHPQTIRAESIQKAEAAAIKAHRDLIESGESVSSWKVSESALRSLQVDSWSSLGLQLKDIPSIRNLSVMESKVNVFIQCFMSARRVTSLYDLDLEICDTEGVEKFEDFGLGPILRHPAIQYYFSIPPDMTEMVKVTSFDIVGYLTKFVSSNWVKRINVEDFLDYLARRLSVPDRDKIGIRIQSLGFHVKLIKDAKKGEDAAVKKFVQVLKENPLEMDGEFDIMEEHIESDEDIDANASIVPPRSTSPNSEEEKSHVKLMRNMRKSTGGQVEKCSDQSSCGRLFYEILERPVHMRRIKYLPQRIASTMISTPNNVEKFIKTWKKACQEYSVPEVFDLMLCTYSKKVSKKRKSQKVFTSNPGLGLLHVAVAAIGCGILDGLHNVVKPTSHPQPSSVMLGEAIYSDPSPGEGVESNVEDLIHELGDNEALHLDKSGVTVDDIVNKSDEYFEVYHSVPRERELPPEKPVFSRMLHDCVTWLKTEFSAEKFGSLGYGDFFEFLEKYVSLLSQKMHIYLSKNLHQKSYLEASMLQRQLSVILPQILTNSWTNGSMAKEYISMLLRKQFPTVSFQISINDFKDGFLDYNEKDKSSNHLSSILFSTTLLAKQGFGESPLQHDSLSTKVSSSKVDMGKIAGPLGFLTSEDAFKCLLKAPFLSDLHSWSHWELVFAPSLGPLVEWLLNEVQSTELSCVATSDGKLIRVDHSATEDSFLEASIQGSAYEAATNLLSLIFLYGGTSGVPFSLLKCHAQHAVSVVIKNCMDFPEVPEQCKMQRSLSQGRGFLDDKCLSVEPVGAYVGIGEINEISESLISFRQAIRVVSRYILDFLSHLPSEFWSFAADILISGLRSVTKDAPSAIMCECDQISQRVMLHEIGLSLGVIEWIQDYHSFSSTITTDLFASSGIFRDSSKMSHSASNMVIRGSTDASLTAPPSNNVEANSQLSAAHPEAFDDIKKNIVLTEGCPSDHYKPILSNDQNQDRALIIESIRREEFGLDTELKGSESILLSKQHARLGRALHCLSQELYSQDSHFLLELVQNADDNTYSGNVVPTLAFILQVSGVIVLNNEQGFSVKNIRALCDVGNSTKKGSNSGYIGKKGIGFKSVFRITDAPEIHSNGFHVKFDISEGQIGFVLPTVVPPLDINLFERELFNESNENDDASWNTCIVLPFKSKLKEGKGINSIMSMFSDLHPSLLLFLHRLECILFKNMLNDTLVIMRRETLGDGIVRVSRGNELLSWLVVSQKLQANSIRPDVEITEISVAFTLHLSDTGEYEPHLDQQPVFAFLPLRTYGLKFILQGDFVLPSSREEVDGDSAWNQWLLSKFPTLFVNALKSFCGLGCFEEIPGKAVTAYMKFVPLVGEVHGFFYHLPHMIISKLRMSNCLILEGQNGEWVPPCRVLRCWNEEARALLPQSLLDKHLGVGYLNKDIILSDILAKALGVQDYGPKILIDIMSSICNSDDGIQSLGFDWLSAWLNALHATVSFHSATNSLNAGMDFDITNRLQKIPFIPLSDYSYVSLEKGPIWLPCDAFSALEGQLGFNAFPILYSKLRTVNPLLFSASTTNPFCVEKIRFENLLQMLQRMGVKQLSAHEVIRTHILPAMLDDKHVDENINLMVEYLSFVMLHIQSACSDCELEKAHIISELQKRCVILTNHGYKCPIDEPVHFSKAFGNPVDMGKLIDSAETEWHEIDAIYLKHASSSQSMSCVVAKWREFCQELGVTDFVQINQVEKNVSDVIPTVFGNISSDLDIGSLKLVVKDWESPELVHLLSMFSSRNDREKCKYLLEVLDKMWDDCFCVKARISCGFESIDGGRFFKSSFMKSICDFCWIASSMDEQLHHATDLFYDCVSVRSILGDFAPYAVPQVNSKKLLEDIGFKIQVTFDDAFKILQSWRTSEMTFTASIAQMTKFYTLIWEEAAAAKRNISEAIISGPFIFVPSTYTLSDEDVVSGMFLFPSEVYWHDPAGCVDQIKVAALQCASTSETIDCPSKSLALLYPNLHDFFVNECGVPESPHPESYLQILLLLSRVSLPAEAANAVFRVLMQWAEDLKSGPLKPEKVAHLKESLHEINNTVLPTVQDKWVSLHPTFGLVCWPDDEELWVQFEHSEDVNILQVGEISDAKRKLLSENFSLLMQNIGVPSLSEIVSRKAVCYGAQDNTEKVFLVNWVLPYAQRYICKMHPNVYVGLKKVGFRKISELQIVVVEKLYYKQSLKGRGSTSNKRFDCSCLLQESVLYIAQSTDSHSIFLELSRLFFMGSVDLQLSNFLHIITIMAESGSTEEEVESFIINSQKVPKLPEKELAWSLSCLSQNKEHETTPLPFYTSPVYVVQYPSKFVRKPGVSSCWPPPSWRAEKSTTSEAYNPGASSGSKTIDDMDAVPAPVKLPEESNDHHETFTSADILPVTVEVNDEWTIEDDSTKSMTVVMGDHPSSGDKTITDTIDSDTISPNDNPLIFTEQDKLHILSTDEKDLHITGRLGERISYKYFTEKLSEAAVKWVNQEKETGLPYDLIIGENEECREYVEVKASKCASKDWFPISTREWQFAAEMGESFTIAYVVAAGRRKATITEFKNPLKLCQQNKLQLAVLMPSKHTD</sequence>
<feature type="compositionally biased region" description="Low complexity" evidence="1">
    <location>
        <begin position="45"/>
        <end position="57"/>
    </location>
</feature>
<dbReference type="InterPro" id="IPR024975">
    <property type="entry name" value="NOV_C"/>
</dbReference>
<reference evidence="4" key="1">
    <citation type="journal article" date="2023" name="Nat. Commun.">
        <title>Diploid and tetraploid genomes of Acorus and the evolution of monocots.</title>
        <authorList>
            <person name="Ma L."/>
            <person name="Liu K.W."/>
            <person name="Li Z."/>
            <person name="Hsiao Y.Y."/>
            <person name="Qi Y."/>
            <person name="Fu T."/>
            <person name="Tang G.D."/>
            <person name="Zhang D."/>
            <person name="Sun W.H."/>
            <person name="Liu D.K."/>
            <person name="Li Y."/>
            <person name="Chen G.Z."/>
            <person name="Liu X.D."/>
            <person name="Liao X.Y."/>
            <person name="Jiang Y.T."/>
            <person name="Yu X."/>
            <person name="Hao Y."/>
            <person name="Huang J."/>
            <person name="Zhao X.W."/>
            <person name="Ke S."/>
            <person name="Chen Y.Y."/>
            <person name="Wu W.L."/>
            <person name="Hsu J.L."/>
            <person name="Lin Y.F."/>
            <person name="Huang M.D."/>
            <person name="Li C.Y."/>
            <person name="Huang L."/>
            <person name="Wang Z.W."/>
            <person name="Zhao X."/>
            <person name="Zhong W.Y."/>
            <person name="Peng D.H."/>
            <person name="Ahmad S."/>
            <person name="Lan S."/>
            <person name="Zhang J.S."/>
            <person name="Tsai W.C."/>
            <person name="Van de Peer Y."/>
            <person name="Liu Z.J."/>
        </authorList>
    </citation>
    <scope>NUCLEOTIDE SEQUENCE</scope>
    <source>
        <strain evidence="4">SCP</strain>
    </source>
</reference>
<feature type="region of interest" description="Disordered" evidence="1">
    <location>
        <begin position="2406"/>
        <end position="2434"/>
    </location>
</feature>
<dbReference type="Gene3D" id="3.30.565.10">
    <property type="entry name" value="Histidine kinase-like ATPase, C-terminal domain"/>
    <property type="match status" value="1"/>
</dbReference>
<dbReference type="GO" id="GO:0048364">
    <property type="term" value="P:root development"/>
    <property type="evidence" value="ECO:0007669"/>
    <property type="project" value="TreeGrafter"/>
</dbReference>
<dbReference type="NCBIfam" id="NF047352">
    <property type="entry name" value="P_loop_sacsin"/>
    <property type="match status" value="1"/>
</dbReference>
<evidence type="ECO:0008006" key="6">
    <source>
        <dbReference type="Google" id="ProtNLM"/>
    </source>
</evidence>
<dbReference type="EMBL" id="JAUJYN010000010">
    <property type="protein sequence ID" value="KAK1262487.1"/>
    <property type="molecule type" value="Genomic_DNA"/>
</dbReference>
<evidence type="ECO:0000313" key="5">
    <source>
        <dbReference type="Proteomes" id="UP001179952"/>
    </source>
</evidence>
<dbReference type="InterPro" id="IPR058210">
    <property type="entry name" value="SACS/Nov_dom"/>
</dbReference>
<evidence type="ECO:0000259" key="3">
    <source>
        <dbReference type="Pfam" id="PF25794"/>
    </source>
</evidence>
<evidence type="ECO:0000259" key="2">
    <source>
        <dbReference type="Pfam" id="PF13020"/>
    </source>
</evidence>
<comment type="caution">
    <text evidence="4">The sequence shown here is derived from an EMBL/GenBank/DDBJ whole genome shotgun (WGS) entry which is preliminary data.</text>
</comment>
<dbReference type="Pfam" id="PF13020">
    <property type="entry name" value="NOV_C"/>
    <property type="match status" value="1"/>
</dbReference>
<protein>
    <recommendedName>
        <fullName evidence="6">Protein NO VEIN C-terminal domain-containing protein</fullName>
    </recommendedName>
</protein>
<dbReference type="SUPFAM" id="SSF55874">
    <property type="entry name" value="ATPase domain of HSP90 chaperone/DNA topoisomerase II/histidine kinase"/>
    <property type="match status" value="1"/>
</dbReference>
<dbReference type="Pfam" id="PF25794">
    <property type="entry name" value="SACS"/>
    <property type="match status" value="1"/>
</dbReference>
<proteinExistence type="predicted"/>
<feature type="domain" description="Protein NO VEIN C-terminal" evidence="2">
    <location>
        <begin position="2537"/>
        <end position="2623"/>
    </location>
</feature>
<accession>A0AAV9AEL1</accession>